<name>A0A3A9ASW6_9FIRM</name>
<dbReference type="RefSeq" id="WP_120466166.1">
    <property type="nucleotide sequence ID" value="NZ_RAYQ01000001.1"/>
</dbReference>
<sequence length="111" mass="12524">MAEKVEKTADEILLEDILNELDITFADEGIKKKIKDIMQQGRGRLEELKGGEIDFAKEMTARTLLFSFCRYGRSNAIEQFEHDFSSQLTFFALNAAVSNMPKGEAADESKV</sequence>
<dbReference type="Proteomes" id="UP000280696">
    <property type="component" value="Unassembled WGS sequence"/>
</dbReference>
<dbReference type="OrthoDB" id="2362564at2"/>
<evidence type="ECO:0000313" key="1">
    <source>
        <dbReference type="EMBL" id="RKI94299.1"/>
    </source>
</evidence>
<dbReference type="EMBL" id="RAYQ01000001">
    <property type="protein sequence ID" value="RKI94299.1"/>
    <property type="molecule type" value="Genomic_DNA"/>
</dbReference>
<dbReference type="AlphaFoldDB" id="A0A3A9ASW6"/>
<gene>
    <name evidence="1" type="ORF">D7V94_01780</name>
</gene>
<accession>A0A3A9ASW6</accession>
<evidence type="ECO:0000313" key="2">
    <source>
        <dbReference type="Proteomes" id="UP000280696"/>
    </source>
</evidence>
<comment type="caution">
    <text evidence="1">The sequence shown here is derived from an EMBL/GenBank/DDBJ whole genome shotgun (WGS) entry which is preliminary data.</text>
</comment>
<keyword evidence="2" id="KW-1185">Reference proteome</keyword>
<reference evidence="1 2" key="1">
    <citation type="submission" date="2018-09" db="EMBL/GenBank/DDBJ databases">
        <title>Murine metabolic-syndrome-specific gut microbial biobank.</title>
        <authorList>
            <person name="Liu C."/>
        </authorList>
    </citation>
    <scope>NUCLEOTIDE SEQUENCE [LARGE SCALE GENOMIC DNA]</scope>
    <source>
        <strain evidence="1 2">0.1xD8-82</strain>
    </source>
</reference>
<evidence type="ECO:0008006" key="3">
    <source>
        <dbReference type="Google" id="ProtNLM"/>
    </source>
</evidence>
<proteinExistence type="predicted"/>
<protein>
    <recommendedName>
        <fullName evidence="3">Phage gp6-like head-tail connector protein</fullName>
    </recommendedName>
</protein>
<organism evidence="1 2">
    <name type="scientific">Parablautia intestinalis</name>
    <dbReference type="NCBI Taxonomy" id="2320100"/>
    <lineage>
        <taxon>Bacteria</taxon>
        <taxon>Bacillati</taxon>
        <taxon>Bacillota</taxon>
        <taxon>Clostridia</taxon>
        <taxon>Lachnospirales</taxon>
        <taxon>Lachnospiraceae</taxon>
        <taxon>Parablautia</taxon>
    </lineage>
</organism>